<dbReference type="PROSITE" id="PS50005">
    <property type="entry name" value="TPR"/>
    <property type="match status" value="1"/>
</dbReference>
<proteinExistence type="predicted"/>
<reference evidence="6" key="1">
    <citation type="submission" date="2018-06" db="EMBL/GenBank/DDBJ databases">
        <authorList>
            <person name="Zhirakovskaya E."/>
        </authorList>
    </citation>
    <scope>NUCLEOTIDE SEQUENCE</scope>
</reference>
<dbReference type="SUPFAM" id="SSF49464">
    <property type="entry name" value="Carboxypeptidase regulatory domain-like"/>
    <property type="match status" value="1"/>
</dbReference>
<dbReference type="SUPFAM" id="SSF103088">
    <property type="entry name" value="OmpA-like"/>
    <property type="match status" value="1"/>
</dbReference>
<dbReference type="PANTHER" id="PTHR30329:SF21">
    <property type="entry name" value="LIPOPROTEIN YIAD-RELATED"/>
    <property type="match status" value="1"/>
</dbReference>
<dbReference type="GO" id="GO:0009279">
    <property type="term" value="C:cell outer membrane"/>
    <property type="evidence" value="ECO:0007669"/>
    <property type="project" value="UniProtKB-SubCell"/>
</dbReference>
<name>A0A3B0SYR7_9ZZZZ</name>
<dbReference type="Gene3D" id="2.120.10.30">
    <property type="entry name" value="TolB, C-terminal domain"/>
    <property type="match status" value="1"/>
</dbReference>
<dbReference type="SUPFAM" id="SSF48452">
    <property type="entry name" value="TPR-like"/>
    <property type="match status" value="1"/>
</dbReference>
<dbReference type="SUPFAM" id="SSF82171">
    <property type="entry name" value="DPP6 N-terminal domain-like"/>
    <property type="match status" value="1"/>
</dbReference>
<dbReference type="Pfam" id="PF13620">
    <property type="entry name" value="CarboxypepD_reg"/>
    <property type="match status" value="1"/>
</dbReference>
<dbReference type="CDD" id="cd07185">
    <property type="entry name" value="OmpA_C-like"/>
    <property type="match status" value="1"/>
</dbReference>
<comment type="subcellular location">
    <subcellularLocation>
        <location evidence="1">Cell outer membrane</location>
    </subcellularLocation>
</comment>
<dbReference type="Gene3D" id="3.30.1330.60">
    <property type="entry name" value="OmpA-like domain"/>
    <property type="match status" value="1"/>
</dbReference>
<evidence type="ECO:0000259" key="5">
    <source>
        <dbReference type="PROSITE" id="PS51123"/>
    </source>
</evidence>
<protein>
    <submittedName>
        <fullName evidence="6">Outer membrane lipoprotein omp16</fullName>
    </submittedName>
</protein>
<evidence type="ECO:0000313" key="6">
    <source>
        <dbReference type="EMBL" id="VAW10728.1"/>
    </source>
</evidence>
<gene>
    <name evidence="6" type="ORF">MNBD_BACTEROID03-354</name>
</gene>
<dbReference type="Pfam" id="PF00691">
    <property type="entry name" value="OmpA"/>
    <property type="match status" value="1"/>
</dbReference>
<feature type="region of interest" description="Disordered" evidence="4">
    <location>
        <begin position="626"/>
        <end position="647"/>
    </location>
</feature>
<dbReference type="InterPro" id="IPR036737">
    <property type="entry name" value="OmpA-like_sf"/>
</dbReference>
<keyword evidence="3" id="KW-0998">Cell outer membrane</keyword>
<dbReference type="InterPro" id="IPR011990">
    <property type="entry name" value="TPR-like_helical_dom_sf"/>
</dbReference>
<evidence type="ECO:0000256" key="2">
    <source>
        <dbReference type="ARBA" id="ARBA00023136"/>
    </source>
</evidence>
<dbReference type="Pfam" id="PF07676">
    <property type="entry name" value="PD40"/>
    <property type="match status" value="1"/>
</dbReference>
<evidence type="ECO:0000256" key="4">
    <source>
        <dbReference type="SAM" id="MobiDB-lite"/>
    </source>
</evidence>
<dbReference type="Gene3D" id="1.25.40.10">
    <property type="entry name" value="Tetratricopeptide repeat domain"/>
    <property type="match status" value="1"/>
</dbReference>
<dbReference type="PROSITE" id="PS51123">
    <property type="entry name" value="OMPA_2"/>
    <property type="match status" value="1"/>
</dbReference>
<evidence type="ECO:0000256" key="1">
    <source>
        <dbReference type="ARBA" id="ARBA00004442"/>
    </source>
</evidence>
<accession>A0A3B0SYR7</accession>
<evidence type="ECO:0000256" key="3">
    <source>
        <dbReference type="ARBA" id="ARBA00023237"/>
    </source>
</evidence>
<dbReference type="PRINTS" id="PR01021">
    <property type="entry name" value="OMPADOMAIN"/>
</dbReference>
<dbReference type="PANTHER" id="PTHR30329">
    <property type="entry name" value="STATOR ELEMENT OF FLAGELLAR MOTOR COMPLEX"/>
    <property type="match status" value="1"/>
</dbReference>
<dbReference type="InterPro" id="IPR006664">
    <property type="entry name" value="OMP_bac"/>
</dbReference>
<dbReference type="InterPro" id="IPR011659">
    <property type="entry name" value="WD40"/>
</dbReference>
<feature type="domain" description="OmpA-like" evidence="5">
    <location>
        <begin position="527"/>
        <end position="647"/>
    </location>
</feature>
<dbReference type="AlphaFoldDB" id="A0A3B0SYR7"/>
<dbReference type="InterPro" id="IPR006665">
    <property type="entry name" value="OmpA-like"/>
</dbReference>
<dbReference type="InterPro" id="IPR019734">
    <property type="entry name" value="TPR_rpt"/>
</dbReference>
<dbReference type="InterPro" id="IPR011042">
    <property type="entry name" value="6-blade_b-propeller_TolB-like"/>
</dbReference>
<dbReference type="InterPro" id="IPR050330">
    <property type="entry name" value="Bact_OuterMem_StrucFunc"/>
</dbReference>
<dbReference type="Gene3D" id="2.60.40.1120">
    <property type="entry name" value="Carboxypeptidase-like, regulatory domain"/>
    <property type="match status" value="1"/>
</dbReference>
<sequence>MNKKIKYILCGSLMACALVTAQDKKKEKAEKNFDNYAYVVAIENYEDLVEKGYTDEQIYKNLGDANYQNANYSEAANWFSKLFKLEGATIDSEYMYRYAQSLKSSKEYEASDIWMQKFQAAKNADVRAIKIAANPDYMEKIEKQSGRYDIKNLAINSTASDFAPAFYGEQLIFSTARDSGTTTRYIHEWNNQPFLNLYSANASSDGDYNNAIKLDKNANKKTHESSAIYTKDGSTVYFTRNNSENGNFSRDTEGISRLKIYRAAVQNGTWTNIAELPFNSDGYSAAHPALNSDESKLYFASDMAGTVGQSDIFVVNINSDGSIGAPINLGNVINTEARETFPFVTADNVLYFASDGHPGLGGLDVFAVNIEDMGNLNITNVGKPINSEQDDFAFIINDETKKGFFSSNREGGQGSDDIYGFTENEEIDLSCNTAVVGVVKDQETGEPLMAAKVSIFNSENELIAETVSGDDGTFTLDGDCKDGDYKLVVTKDDYNDGDKMFTVVSAKDTSGIEIALEKTVKQAPLGADLVGFLNLEPVRFDLDKAKIRPDASVTIMKVIEYMNAFPNVKIQVQSHTDVKASTGHNERLAKRRAESTIAYVITNGIDKSRISGAGFGETKITNDCSTRENCPDEKHEENRRSEFIVVE</sequence>
<organism evidence="6">
    <name type="scientific">hydrothermal vent metagenome</name>
    <dbReference type="NCBI Taxonomy" id="652676"/>
    <lineage>
        <taxon>unclassified sequences</taxon>
        <taxon>metagenomes</taxon>
        <taxon>ecological metagenomes</taxon>
    </lineage>
</organism>
<keyword evidence="2" id="KW-0472">Membrane</keyword>
<keyword evidence="6" id="KW-0449">Lipoprotein</keyword>
<dbReference type="EMBL" id="UOEL01000035">
    <property type="protein sequence ID" value="VAW10728.1"/>
    <property type="molecule type" value="Genomic_DNA"/>
</dbReference>
<dbReference type="InterPro" id="IPR008969">
    <property type="entry name" value="CarboxyPept-like_regulatory"/>
</dbReference>